<dbReference type="AlphaFoldDB" id="A0A430RM48"/>
<dbReference type="PANTHER" id="PTHR42913">
    <property type="entry name" value="APOPTOSIS-INDUCING FACTOR 1"/>
    <property type="match status" value="1"/>
</dbReference>
<keyword evidence="5" id="KW-0560">Oxidoreductase</keyword>
<feature type="domain" description="External alternative NADH-ubiquinone oxidoreductase-like C-terminal" evidence="7">
    <location>
        <begin position="329"/>
        <end position="385"/>
    </location>
</feature>
<dbReference type="PRINTS" id="PR00411">
    <property type="entry name" value="PNDRDTASEI"/>
</dbReference>
<evidence type="ECO:0000256" key="3">
    <source>
        <dbReference type="ARBA" id="ARBA00022630"/>
    </source>
</evidence>
<feature type="domain" description="FAD/NAD(P)-binding" evidence="6">
    <location>
        <begin position="7"/>
        <end position="305"/>
    </location>
</feature>
<keyword evidence="3" id="KW-0285">Flavoprotein</keyword>
<comment type="cofactor">
    <cofactor evidence="1">
        <name>FAD</name>
        <dbReference type="ChEBI" id="CHEBI:57692"/>
    </cofactor>
</comment>
<reference evidence="8 9" key="1">
    <citation type="journal article" date="2019" name="Extremophiles">
        <title>Biogeography of thermophiles and predominance of Thermus scotoductus in domestic water heaters.</title>
        <authorList>
            <person name="Wilpiszeski R.L."/>
            <person name="Zhang Z."/>
            <person name="House C.H."/>
        </authorList>
    </citation>
    <scope>NUCLEOTIDE SEQUENCE [LARGE SCALE GENOMIC DNA]</scope>
    <source>
        <strain evidence="8 9">28_S28</strain>
    </source>
</reference>
<dbReference type="PANTHER" id="PTHR42913:SF3">
    <property type="entry name" value="64 KDA MITOCHONDRIAL NADH DEHYDROGENASE (EUROFUNG)"/>
    <property type="match status" value="1"/>
</dbReference>
<evidence type="ECO:0000313" key="9">
    <source>
        <dbReference type="Proteomes" id="UP000287439"/>
    </source>
</evidence>
<dbReference type="InterPro" id="IPR051169">
    <property type="entry name" value="NADH-Q_oxidoreductase"/>
</dbReference>
<evidence type="ECO:0000256" key="5">
    <source>
        <dbReference type="ARBA" id="ARBA00023002"/>
    </source>
</evidence>
<dbReference type="Proteomes" id="UP000287439">
    <property type="component" value="Unassembled WGS sequence"/>
</dbReference>
<dbReference type="RefSeq" id="WP_126203230.1">
    <property type="nucleotide sequence ID" value="NZ_PELV01000135.1"/>
</dbReference>
<keyword evidence="4" id="KW-0274">FAD</keyword>
<dbReference type="GO" id="GO:0019646">
    <property type="term" value="P:aerobic electron transport chain"/>
    <property type="evidence" value="ECO:0007669"/>
    <property type="project" value="TreeGrafter"/>
</dbReference>
<evidence type="ECO:0000256" key="1">
    <source>
        <dbReference type="ARBA" id="ARBA00001974"/>
    </source>
</evidence>
<accession>A0A430RM48</accession>
<evidence type="ECO:0000256" key="2">
    <source>
        <dbReference type="ARBA" id="ARBA00005272"/>
    </source>
</evidence>
<comment type="caution">
    <text evidence="8">The sequence shown here is derived from an EMBL/GenBank/DDBJ whole genome shotgun (WGS) entry which is preliminary data.</text>
</comment>
<dbReference type="PRINTS" id="PR00368">
    <property type="entry name" value="FADPNR"/>
</dbReference>
<dbReference type="SUPFAM" id="SSF51905">
    <property type="entry name" value="FAD/NAD(P)-binding domain"/>
    <property type="match status" value="1"/>
</dbReference>
<comment type="similarity">
    <text evidence="2">Belongs to the NADH dehydrogenase family.</text>
</comment>
<dbReference type="InterPro" id="IPR023753">
    <property type="entry name" value="FAD/NAD-binding_dom"/>
</dbReference>
<proteinExistence type="inferred from homology"/>
<dbReference type="EMBL" id="PELV01000135">
    <property type="protein sequence ID" value="RTH18902.1"/>
    <property type="molecule type" value="Genomic_DNA"/>
</dbReference>
<dbReference type="InterPro" id="IPR036188">
    <property type="entry name" value="FAD/NAD-bd_sf"/>
</dbReference>
<protein>
    <submittedName>
        <fullName evidence="8">NADH-quinone oxidoreductase subunit J</fullName>
    </submittedName>
</protein>
<dbReference type="Gene3D" id="3.50.50.100">
    <property type="match status" value="1"/>
</dbReference>
<dbReference type="GO" id="GO:0003955">
    <property type="term" value="F:NAD(P)H dehydrogenase (quinone) activity"/>
    <property type="evidence" value="ECO:0007669"/>
    <property type="project" value="TreeGrafter"/>
</dbReference>
<gene>
    <name evidence="8" type="ORF">CSW41_05120</name>
</gene>
<dbReference type="InterPro" id="IPR054585">
    <property type="entry name" value="NDH2-like_C"/>
</dbReference>
<evidence type="ECO:0000259" key="6">
    <source>
        <dbReference type="Pfam" id="PF07992"/>
    </source>
</evidence>
<evidence type="ECO:0000256" key="4">
    <source>
        <dbReference type="ARBA" id="ARBA00022827"/>
    </source>
</evidence>
<name>A0A430RM48_THESC</name>
<evidence type="ECO:0000259" key="7">
    <source>
        <dbReference type="Pfam" id="PF22366"/>
    </source>
</evidence>
<dbReference type="Pfam" id="PF07992">
    <property type="entry name" value="Pyr_redox_2"/>
    <property type="match status" value="1"/>
</dbReference>
<evidence type="ECO:0000313" key="8">
    <source>
        <dbReference type="EMBL" id="RTH18902.1"/>
    </source>
</evidence>
<organism evidence="8 9">
    <name type="scientific">Thermus scotoductus</name>
    <dbReference type="NCBI Taxonomy" id="37636"/>
    <lineage>
        <taxon>Bacteria</taxon>
        <taxon>Thermotogati</taxon>
        <taxon>Deinococcota</taxon>
        <taxon>Deinococci</taxon>
        <taxon>Thermales</taxon>
        <taxon>Thermaceae</taxon>
        <taxon>Thermus</taxon>
    </lineage>
</organism>
<sequence length="395" mass="42888">MGGAWPEVVILGGGFAGLAAARVLERARIPYLLVDARNHHLFQPLLYQVATGFLEGPAIAYPLRALVRRGRVLLARARAVDLEGRRLLLEDGDVLPYRHLVVATGSLPSDLGVPGVGERALLLKTLGQALRVRHRLLMALERAAREGAPLSLVVVGGGPTGVELSGALAEFLRYALPRDFPEIPEARVVLLEAGPRLLPAFRPALSRYAERALAHLGVEVRLGAQVAAVEERGVRLASGEGLVGDLVLWAVGVRGNPLPGLPADARGRVPTDPYLRLPGHPEVYVVGDLNGLGFPQLAPVALQQGAWAAGNLLRALRGQDPLPFRYRDRGQLAVIGRNRAVAELWGRGFAGFPAWLLWAFVHLREVVGFRNRLLVFLDWAYTYLFREPGVRVLPD</sequence>
<dbReference type="Pfam" id="PF22366">
    <property type="entry name" value="NDH2_C"/>
    <property type="match status" value="1"/>
</dbReference>